<dbReference type="InterPro" id="IPR018170">
    <property type="entry name" value="Aldo/ket_reductase_CS"/>
</dbReference>
<feature type="binding site" evidence="2">
    <location>
        <position position="76"/>
    </location>
    <ligand>
        <name>substrate</name>
    </ligand>
</feature>
<name>A0A7J0HE09_9ERIC</name>
<dbReference type="PRINTS" id="PR00069">
    <property type="entry name" value="ALDKETRDTASE"/>
</dbReference>
<feature type="domain" description="NADP-dependent oxidoreductase" evidence="4">
    <location>
        <begin position="7"/>
        <end position="71"/>
    </location>
</feature>
<evidence type="ECO:0000256" key="3">
    <source>
        <dbReference type="PIRSR" id="PIRSR000097-3"/>
    </source>
</evidence>
<evidence type="ECO:0000256" key="1">
    <source>
        <dbReference type="PIRSR" id="PIRSR000097-1"/>
    </source>
</evidence>
<dbReference type="PROSITE" id="PS00063">
    <property type="entry name" value="ALDOKETO_REDUCTASE_3"/>
    <property type="match status" value="1"/>
</dbReference>
<feature type="active site" description="Proton donor" evidence="1">
    <location>
        <position position="22"/>
    </location>
</feature>
<dbReference type="InterPro" id="IPR023210">
    <property type="entry name" value="NADP_OxRdtase_dom"/>
</dbReference>
<evidence type="ECO:0000256" key="2">
    <source>
        <dbReference type="PIRSR" id="PIRSR000097-2"/>
    </source>
</evidence>
<comment type="caution">
    <text evidence="5">The sequence shown here is derived from an EMBL/GenBank/DDBJ whole genome shotgun (WGS) entry which is preliminary data.</text>
</comment>
<dbReference type="PANTHER" id="PTHR11732">
    <property type="entry name" value="ALDO/KETO REDUCTASE"/>
    <property type="match status" value="1"/>
</dbReference>
<feature type="site" description="Lowers pKa of active site Tyr" evidence="3">
    <location>
        <position position="52"/>
    </location>
</feature>
<evidence type="ECO:0000259" key="4">
    <source>
        <dbReference type="Pfam" id="PF00248"/>
    </source>
</evidence>
<dbReference type="SUPFAM" id="SSF51430">
    <property type="entry name" value="NAD(P)-linked oxidoreductase"/>
    <property type="match status" value="1"/>
</dbReference>
<proteinExistence type="predicted"/>
<dbReference type="Gene3D" id="3.20.20.100">
    <property type="entry name" value="NADP-dependent oxidoreductase domain"/>
    <property type="match status" value="2"/>
</dbReference>
<dbReference type="EMBL" id="BJWL01000029">
    <property type="protein sequence ID" value="GFZ21309.1"/>
    <property type="molecule type" value="Genomic_DNA"/>
</dbReference>
<protein>
    <submittedName>
        <fullName evidence="5">NAD(P)-linked oxidoreductase superfamily protein</fullName>
    </submittedName>
</protein>
<dbReference type="InterPro" id="IPR020471">
    <property type="entry name" value="AKR"/>
</dbReference>
<dbReference type="InterPro" id="IPR036812">
    <property type="entry name" value="NAD(P)_OxRdtase_dom_sf"/>
</dbReference>
<reference evidence="5 6" key="1">
    <citation type="submission" date="2019-07" db="EMBL/GenBank/DDBJ databases">
        <title>De Novo Assembly of kiwifruit Actinidia rufa.</title>
        <authorList>
            <person name="Sugita-Konishi S."/>
            <person name="Sato K."/>
            <person name="Mori E."/>
            <person name="Abe Y."/>
            <person name="Kisaki G."/>
            <person name="Hamano K."/>
            <person name="Suezawa K."/>
            <person name="Otani M."/>
            <person name="Fukuda T."/>
            <person name="Manabe T."/>
            <person name="Gomi K."/>
            <person name="Tabuchi M."/>
            <person name="Akimitsu K."/>
            <person name="Kataoka I."/>
        </authorList>
    </citation>
    <scope>NUCLEOTIDE SEQUENCE [LARGE SCALE GENOMIC DNA]</scope>
    <source>
        <strain evidence="6">cv. Fuchu</strain>
    </source>
</reference>
<dbReference type="GO" id="GO:0016491">
    <property type="term" value="F:oxidoreductase activity"/>
    <property type="evidence" value="ECO:0007669"/>
    <property type="project" value="InterPro"/>
</dbReference>
<dbReference type="PIRSF" id="PIRSF000097">
    <property type="entry name" value="AKR"/>
    <property type="match status" value="1"/>
</dbReference>
<dbReference type="AlphaFoldDB" id="A0A7J0HE09"/>
<evidence type="ECO:0000313" key="5">
    <source>
        <dbReference type="EMBL" id="GFZ21309.1"/>
    </source>
</evidence>
<sequence length="246" mass="27926">MKESNLRAIEIGYRHFDSAAVYGSELSLGEAIADAIKQGFIESRDQLFITSKLWCSDAHRDPLLPALQNSLNLGSHGGVKDCWPHEIYCVSNFSCKKLQLLLATANIPPAVEMNPLWQQKKLREFCERNGIHVTAYSPLGANGTIWGSSQVMECEVLNDIAKARQRTIAQVCLRWVHEQGVSVLVKSFNEERMKENLDIFDWKLSEEECENINQISLSKGCRRVQLIAKDEGSYNFSEDFWDVEIN</sequence>
<organism evidence="5 6">
    <name type="scientific">Actinidia rufa</name>
    <dbReference type="NCBI Taxonomy" id="165716"/>
    <lineage>
        <taxon>Eukaryota</taxon>
        <taxon>Viridiplantae</taxon>
        <taxon>Streptophyta</taxon>
        <taxon>Embryophyta</taxon>
        <taxon>Tracheophyta</taxon>
        <taxon>Spermatophyta</taxon>
        <taxon>Magnoliopsida</taxon>
        <taxon>eudicotyledons</taxon>
        <taxon>Gunneridae</taxon>
        <taxon>Pentapetalae</taxon>
        <taxon>asterids</taxon>
        <taxon>Ericales</taxon>
        <taxon>Actinidiaceae</taxon>
        <taxon>Actinidia</taxon>
    </lineage>
</organism>
<dbReference type="OrthoDB" id="416253at2759"/>
<dbReference type="Proteomes" id="UP000585474">
    <property type="component" value="Unassembled WGS sequence"/>
</dbReference>
<accession>A0A7J0HE09</accession>
<dbReference type="PROSITE" id="PS00798">
    <property type="entry name" value="ALDOKETO_REDUCTASE_1"/>
    <property type="match status" value="1"/>
</dbReference>
<evidence type="ECO:0000313" key="6">
    <source>
        <dbReference type="Proteomes" id="UP000585474"/>
    </source>
</evidence>
<gene>
    <name evidence="5" type="ORF">Acr_29g0004710</name>
</gene>
<dbReference type="Pfam" id="PF00248">
    <property type="entry name" value="Aldo_ket_red"/>
    <property type="match status" value="2"/>
</dbReference>
<keyword evidence="6" id="KW-1185">Reference proteome</keyword>
<feature type="domain" description="NADP-dependent oxidoreductase" evidence="4">
    <location>
        <begin position="90"/>
        <end position="215"/>
    </location>
</feature>